<evidence type="ECO:0000256" key="1">
    <source>
        <dbReference type="PROSITE-ProRule" id="PRU01122"/>
    </source>
</evidence>
<dbReference type="InterPro" id="IPR027065">
    <property type="entry name" value="Lon_Prtase"/>
</dbReference>
<dbReference type="PROSITE" id="PS50106">
    <property type="entry name" value="PDZ"/>
    <property type="match status" value="1"/>
</dbReference>
<proteinExistence type="inferred from homology"/>
<dbReference type="Gene3D" id="3.30.230.10">
    <property type="match status" value="1"/>
</dbReference>
<keyword evidence="5" id="KW-1185">Reference proteome</keyword>
<dbReference type="SUPFAM" id="SSF50156">
    <property type="entry name" value="PDZ domain-like"/>
    <property type="match status" value="1"/>
</dbReference>
<keyword evidence="1" id="KW-0645">Protease</keyword>
<feature type="active site" evidence="1">
    <location>
        <position position="290"/>
    </location>
</feature>
<dbReference type="PROSITE" id="PS51786">
    <property type="entry name" value="LON_PROTEOLYTIC"/>
    <property type="match status" value="1"/>
</dbReference>
<dbReference type="Pfam" id="PF13180">
    <property type="entry name" value="PDZ_2"/>
    <property type="match status" value="1"/>
</dbReference>
<dbReference type="InterPro" id="IPR014721">
    <property type="entry name" value="Ribsml_uS5_D2-typ_fold_subgr"/>
</dbReference>
<name>A0ABS7G0R5_9ACTN</name>
<sequence length="353" mass="37148">MSRRTVTLTLASVLVLAFALVGSFLPVPYVALMPGPTSNTLGVNARNEPLIKIEGRPTYPDQGHLNFTTVTYRGGLGNRIDLFTALRGWIENDVAIVPEETLFPKNESQQQVDAENTRQMQDSQQNAEAAALKELGIAVGTEVTVDTVQQGKPAAGKLKPGDRVVAVDGTEVTGVEQVTRLMGDRKPGTTVKVEYQREGRDATATLTTVAADDDPAHAVIGIVLGERYSFPFKVDISVGDVGGPSAGLMFSLAIVDKLTPQSLTGGRFIAGTGTITPEGKVGPIGGIQQKMVAARRAGATIFLTPKDNCADAAPAAPKGLRLVRADTLHDARQALESLNAGKPETGLPTCTAP</sequence>
<dbReference type="EC" id="3.4.21.53" evidence="1"/>
<dbReference type="SUPFAM" id="SSF54211">
    <property type="entry name" value="Ribosomal protein S5 domain 2-like"/>
    <property type="match status" value="1"/>
</dbReference>
<reference evidence="4 5" key="1">
    <citation type="submission" date="2021-07" db="EMBL/GenBank/DDBJ databases">
        <title>Actinomadura sp. PM05-2 isolated from lichen.</title>
        <authorList>
            <person name="Somphong A."/>
            <person name="Phongsopitanun W."/>
            <person name="Tanasupawat S."/>
            <person name="Peongsungnone V."/>
        </authorList>
    </citation>
    <scope>NUCLEOTIDE SEQUENCE [LARGE SCALE GENOMIC DNA]</scope>
    <source>
        <strain evidence="4 5">PM05-2</strain>
    </source>
</reference>
<keyword evidence="1" id="KW-0378">Hydrolase</keyword>
<evidence type="ECO:0000313" key="5">
    <source>
        <dbReference type="Proteomes" id="UP000774570"/>
    </source>
</evidence>
<keyword evidence="1" id="KW-0720">Serine protease</keyword>
<evidence type="ECO:0000259" key="3">
    <source>
        <dbReference type="PROSITE" id="PS51786"/>
    </source>
</evidence>
<dbReference type="PANTHER" id="PTHR10046">
    <property type="entry name" value="ATP DEPENDENT LON PROTEASE FAMILY MEMBER"/>
    <property type="match status" value="1"/>
</dbReference>
<comment type="similarity">
    <text evidence="1">Belongs to the peptidase S16 family.</text>
</comment>
<evidence type="ECO:0000313" key="4">
    <source>
        <dbReference type="EMBL" id="MBW8486298.1"/>
    </source>
</evidence>
<feature type="domain" description="PDZ" evidence="2">
    <location>
        <begin position="117"/>
        <end position="199"/>
    </location>
</feature>
<comment type="caution">
    <text evidence="4">The sequence shown here is derived from an EMBL/GenBank/DDBJ whole genome shotgun (WGS) entry which is preliminary data.</text>
</comment>
<dbReference type="Proteomes" id="UP000774570">
    <property type="component" value="Unassembled WGS sequence"/>
</dbReference>
<dbReference type="SMART" id="SM00228">
    <property type="entry name" value="PDZ"/>
    <property type="match status" value="1"/>
</dbReference>
<protein>
    <recommendedName>
        <fullName evidence="1">endopeptidase La</fullName>
        <ecNumber evidence="1">3.4.21.53</ecNumber>
    </recommendedName>
</protein>
<feature type="active site" evidence="1">
    <location>
        <position position="245"/>
    </location>
</feature>
<dbReference type="InterPro" id="IPR036034">
    <property type="entry name" value="PDZ_sf"/>
</dbReference>
<dbReference type="Pfam" id="PF05362">
    <property type="entry name" value="Lon_C"/>
    <property type="match status" value="1"/>
</dbReference>
<dbReference type="InterPro" id="IPR008269">
    <property type="entry name" value="Lon_proteolytic"/>
</dbReference>
<gene>
    <name evidence="4" type="ORF">K1Y72_28290</name>
</gene>
<organism evidence="4 5">
    <name type="scientific">Actinomadura parmotrematis</name>
    <dbReference type="NCBI Taxonomy" id="2864039"/>
    <lineage>
        <taxon>Bacteria</taxon>
        <taxon>Bacillati</taxon>
        <taxon>Actinomycetota</taxon>
        <taxon>Actinomycetes</taxon>
        <taxon>Streptosporangiales</taxon>
        <taxon>Thermomonosporaceae</taxon>
        <taxon>Actinomadura</taxon>
    </lineage>
</organism>
<accession>A0ABS7G0R5</accession>
<dbReference type="RefSeq" id="WP_220169532.1">
    <property type="nucleotide sequence ID" value="NZ_JAIBOA010000022.1"/>
</dbReference>
<comment type="catalytic activity">
    <reaction evidence="1">
        <text>Hydrolysis of proteins in presence of ATP.</text>
        <dbReference type="EC" id="3.4.21.53"/>
    </reaction>
</comment>
<dbReference type="InterPro" id="IPR001478">
    <property type="entry name" value="PDZ"/>
</dbReference>
<dbReference type="EMBL" id="JAIBOA010000022">
    <property type="protein sequence ID" value="MBW8486298.1"/>
    <property type="molecule type" value="Genomic_DNA"/>
</dbReference>
<evidence type="ECO:0000259" key="2">
    <source>
        <dbReference type="PROSITE" id="PS50106"/>
    </source>
</evidence>
<dbReference type="InterPro" id="IPR020568">
    <property type="entry name" value="Ribosomal_Su5_D2-typ_SF"/>
</dbReference>
<feature type="domain" description="Lon proteolytic" evidence="3">
    <location>
        <begin position="237"/>
        <end position="338"/>
    </location>
</feature>